<comment type="catalytic activity">
    <reaction evidence="1">
        <text>Hydrolyzes the link between N-acetylmuramoyl residues and L-amino acid residues in certain cell-wall glycopeptides.</text>
        <dbReference type="EC" id="3.5.1.28"/>
    </reaction>
</comment>
<accession>A0A564VYB8</accession>
<dbReference type="Gene3D" id="3.40.80.10">
    <property type="entry name" value="Peptidoglycan recognition protein-like"/>
    <property type="match status" value="1"/>
</dbReference>
<dbReference type="InterPro" id="IPR036365">
    <property type="entry name" value="PGBD-like_sf"/>
</dbReference>
<evidence type="ECO:0000256" key="5">
    <source>
        <dbReference type="ARBA" id="ARBA00022969"/>
    </source>
</evidence>
<name>A0A564VYB8_9FIRM</name>
<dbReference type="GO" id="GO:0071555">
    <property type="term" value="P:cell wall organization"/>
    <property type="evidence" value="ECO:0007669"/>
    <property type="project" value="UniProtKB-KW"/>
</dbReference>
<dbReference type="InterPro" id="IPR002502">
    <property type="entry name" value="Amidase_domain"/>
</dbReference>
<gene>
    <name evidence="9" type="primary">cwlH</name>
    <name evidence="9" type="ORF">RSSSTS7063_03131</name>
</gene>
<dbReference type="PANTHER" id="PTHR30417:SF11">
    <property type="entry name" value="N-ACETYLMURAMOYL-L-ALANINE AMIDASE XLYA"/>
    <property type="match status" value="1"/>
</dbReference>
<dbReference type="EC" id="3.5.1.28" evidence="3"/>
<keyword evidence="10" id="KW-1185">Reference proteome</keyword>
<evidence type="ECO:0000259" key="8">
    <source>
        <dbReference type="SMART" id="SM00644"/>
    </source>
</evidence>
<dbReference type="SUPFAM" id="SSF55846">
    <property type="entry name" value="N-acetylmuramoyl-L-alanine amidase-like"/>
    <property type="match status" value="1"/>
</dbReference>
<dbReference type="Gene3D" id="1.10.101.10">
    <property type="entry name" value="PGBD-like superfamily/PGBD"/>
    <property type="match status" value="1"/>
</dbReference>
<reference evidence="9 10" key="1">
    <citation type="submission" date="2019-07" db="EMBL/GenBank/DDBJ databases">
        <authorList>
            <person name="Hibberd C M."/>
            <person name="Gehrig L. J."/>
            <person name="Chang H.-W."/>
            <person name="Venkatesh S."/>
        </authorList>
    </citation>
    <scope>NUCLEOTIDE SEQUENCE [LARGE SCALE GENOMIC DNA]</scope>
    <source>
        <strain evidence="9">Blautia_luti_SSTS_Bg7063</strain>
    </source>
</reference>
<dbReference type="Proteomes" id="UP000408482">
    <property type="component" value="Unassembled WGS sequence"/>
</dbReference>
<evidence type="ECO:0000256" key="4">
    <source>
        <dbReference type="ARBA" id="ARBA00022801"/>
    </source>
</evidence>
<evidence type="ECO:0000256" key="6">
    <source>
        <dbReference type="ARBA" id="ARBA00023287"/>
    </source>
</evidence>
<keyword evidence="4 9" id="KW-0378">Hydrolase</keyword>
<dbReference type="Pfam" id="PF01471">
    <property type="entry name" value="PG_binding_1"/>
    <property type="match status" value="1"/>
</dbReference>
<dbReference type="GO" id="GO:0004040">
    <property type="term" value="F:amidase activity"/>
    <property type="evidence" value="ECO:0007669"/>
    <property type="project" value="InterPro"/>
</dbReference>
<evidence type="ECO:0000256" key="3">
    <source>
        <dbReference type="ARBA" id="ARBA00011901"/>
    </source>
</evidence>
<dbReference type="InterPro" id="IPR036505">
    <property type="entry name" value="Amidase/PGRP_sf"/>
</dbReference>
<protein>
    <recommendedName>
        <fullName evidence="3">N-acetylmuramoyl-L-alanine amidase</fullName>
        <ecNumber evidence="3">3.5.1.28</ecNumber>
    </recommendedName>
</protein>
<dbReference type="InterPro" id="IPR002477">
    <property type="entry name" value="Peptidoglycan-bd-like"/>
</dbReference>
<dbReference type="Pfam" id="PF01510">
    <property type="entry name" value="Amidase_2"/>
    <property type="match status" value="1"/>
</dbReference>
<evidence type="ECO:0000313" key="10">
    <source>
        <dbReference type="Proteomes" id="UP000408482"/>
    </source>
</evidence>
<dbReference type="SUPFAM" id="SSF47090">
    <property type="entry name" value="PGBD-like"/>
    <property type="match status" value="1"/>
</dbReference>
<dbReference type="AlphaFoldDB" id="A0A564VYB8"/>
<dbReference type="GO" id="GO:0009253">
    <property type="term" value="P:peptidoglycan catabolic process"/>
    <property type="evidence" value="ECO:0007669"/>
    <property type="project" value="InterPro"/>
</dbReference>
<dbReference type="InterPro" id="IPR051206">
    <property type="entry name" value="NAMLAA_amidase_2"/>
</dbReference>
<organism evidence="9 10">
    <name type="scientific">Blautia luti</name>
    <dbReference type="NCBI Taxonomy" id="89014"/>
    <lineage>
        <taxon>Bacteria</taxon>
        <taxon>Bacillati</taxon>
        <taxon>Bacillota</taxon>
        <taxon>Clostridia</taxon>
        <taxon>Lachnospirales</taxon>
        <taxon>Lachnospiraceae</taxon>
        <taxon>Blautia</taxon>
    </lineage>
</organism>
<comment type="similarity">
    <text evidence="2">Belongs to the N-acetylmuramoyl-L-alanine amidase 2 family.</text>
</comment>
<dbReference type="EMBL" id="CABHNW010000073">
    <property type="protein sequence ID" value="VUX37340.1"/>
    <property type="molecule type" value="Genomic_DNA"/>
</dbReference>
<feature type="domain" description="N-acetylmuramoyl-L-alanine amidase" evidence="8">
    <location>
        <begin position="191"/>
        <end position="332"/>
    </location>
</feature>
<dbReference type="InterPro" id="IPR036366">
    <property type="entry name" value="PGBDSf"/>
</dbReference>
<dbReference type="GO" id="GO:0008745">
    <property type="term" value="F:N-acetylmuramoyl-L-alanine amidase activity"/>
    <property type="evidence" value="ECO:0007669"/>
    <property type="project" value="UniProtKB-EC"/>
</dbReference>
<keyword evidence="7" id="KW-0961">Cell wall biogenesis/degradation</keyword>
<dbReference type="GO" id="GO:0030420">
    <property type="term" value="P:establishment of competence for transformation"/>
    <property type="evidence" value="ECO:0007669"/>
    <property type="project" value="UniProtKB-KW"/>
</dbReference>
<dbReference type="GO" id="GO:0009254">
    <property type="term" value="P:peptidoglycan turnover"/>
    <property type="evidence" value="ECO:0007669"/>
    <property type="project" value="TreeGrafter"/>
</dbReference>
<dbReference type="GO" id="GO:0030435">
    <property type="term" value="P:sporulation resulting in formation of a cellular spore"/>
    <property type="evidence" value="ECO:0007669"/>
    <property type="project" value="UniProtKB-KW"/>
</dbReference>
<dbReference type="InterPro" id="IPR002901">
    <property type="entry name" value="MGlyc_endo_b_GlcNAc-like_dom"/>
</dbReference>
<evidence type="ECO:0000256" key="1">
    <source>
        <dbReference type="ARBA" id="ARBA00001561"/>
    </source>
</evidence>
<dbReference type="SMART" id="SM00644">
    <property type="entry name" value="Ami_2"/>
    <property type="match status" value="1"/>
</dbReference>
<keyword evidence="6" id="KW-0178">Competence</keyword>
<proteinExistence type="inferred from homology"/>
<evidence type="ECO:0000256" key="7">
    <source>
        <dbReference type="ARBA" id="ARBA00023316"/>
    </source>
</evidence>
<dbReference type="CDD" id="cd06583">
    <property type="entry name" value="PGRP"/>
    <property type="match status" value="1"/>
</dbReference>
<dbReference type="Pfam" id="PF01832">
    <property type="entry name" value="Glucosaminidase"/>
    <property type="match status" value="1"/>
</dbReference>
<sequence>MLKIMGKSQASIEQMRAYIRKMNPKVSDSVIKMIPLYITEGAAEGVRGDIAFAQSCLETGNFTFSGSAVTLSQNNFCGLGVTKTGMRDNSFKTPAEGIRAQIQHLQAYASMDRLKNRCVDPRYTYVNRGCAPYVEWLGIQENPKWQGWASGRNYGQKIINILNSILSIKASKKALKTEKESVTMNIIKMISKKNCYIGQNKPAYIVIHETDNWSKGADAKAHATAMKNGNLAGTVHYYVDSKSVYQTLDHSDGAWAVGDGKGKYGITNRNSINIEICVNPETDYYKAVDYAEQLAAQLLKQYGWGTDRLKRHYDASRKNCPRRIQAEGRWPEFVKKTAAYMKGATTVKNTTTKNTITLTEKIEVQFPVIQRGSKGTAVSVLQAMLGVKVDGDFGNDTDTSLKAFQKNVKLTADGICGKDTWTKVIEHVKANTK</sequence>
<evidence type="ECO:0000313" key="9">
    <source>
        <dbReference type="EMBL" id="VUX37340.1"/>
    </source>
</evidence>
<keyword evidence="5" id="KW-0749">Sporulation</keyword>
<dbReference type="PANTHER" id="PTHR30417">
    <property type="entry name" value="N-ACETYLMURAMOYL-L-ALANINE AMIDASE AMID"/>
    <property type="match status" value="1"/>
</dbReference>
<dbReference type="Gene3D" id="1.10.530.10">
    <property type="match status" value="1"/>
</dbReference>
<evidence type="ECO:0000256" key="2">
    <source>
        <dbReference type="ARBA" id="ARBA00007553"/>
    </source>
</evidence>